<evidence type="ECO:0000256" key="3">
    <source>
        <dbReference type="ARBA" id="ARBA00022729"/>
    </source>
</evidence>
<feature type="domain" description="Ig-like" evidence="10">
    <location>
        <begin position="79"/>
        <end position="168"/>
    </location>
</feature>
<dbReference type="InterPro" id="IPR051170">
    <property type="entry name" value="Neural/epithelial_adhesion"/>
</dbReference>
<keyword evidence="3" id="KW-0732">Signal</keyword>
<dbReference type="InterPro" id="IPR003599">
    <property type="entry name" value="Ig_sub"/>
</dbReference>
<dbReference type="PROSITE" id="PS50835">
    <property type="entry name" value="IG_LIKE"/>
    <property type="match status" value="2"/>
</dbReference>
<keyword evidence="6" id="KW-1015">Disulfide bond</keyword>
<keyword evidence="4" id="KW-0677">Repeat</keyword>
<evidence type="ECO:0000259" key="10">
    <source>
        <dbReference type="PROSITE" id="PS50835"/>
    </source>
</evidence>
<dbReference type="PANTHER" id="PTHR12231:SF265">
    <property type="entry name" value="DPR-INTERACTING PROTEIN LAMBDA"/>
    <property type="match status" value="1"/>
</dbReference>
<dbReference type="Gene3D" id="2.60.40.10">
    <property type="entry name" value="Immunoglobulins"/>
    <property type="match status" value="2"/>
</dbReference>
<accession>A0A8B6Z5P6</accession>
<dbReference type="EnsemblMetazoa" id="XM_006565918">
    <property type="protein sequence ID" value="XP_006565981"/>
    <property type="gene ID" value="LOC413350"/>
</dbReference>
<sequence length="404" mass="45272">MVYGLLYGMASRDIALCFFLAAFLYSSFGQAMPKSEIQPEFLALLENHTVIQGRDVSFTCVVNHLQSYKTGHMTVVIPPDIMDLDDSADLLTAKEKSDLRLRCRATGTPKPVVTWRREDGRNITLRTEHGVQPVKSYEGEQLHLKGILRQEMGSYLCIASNGVPPTVSKRYYVNVRFFPDAVKPLIKVSNQLVAAPANSDVVLHCYVESWPKALNTWYRDDGMKLLSDEKHDLTEISLNDYSYQLNLTVRRLSRDDFGSYTCSAENLLGKAEGTIRLQELHLTRTTSIPIRHNTDFTDKYGSKKQMDRKGKHHGYGREGSSLSKNIGNMGHATPVLRRNISNALTDVTMKKSKVSSYPALAPAPAHSTPTQLSVQNSVTSLRQHSRLNRVGLMFTFLVIVICSS</sequence>
<gene>
    <name evidence="11" type="primary">413350</name>
    <name evidence="13" type="synonym">LOC413350</name>
</gene>
<evidence type="ECO:0000313" key="13">
    <source>
        <dbReference type="RefSeq" id="XP_006565981.1"/>
    </source>
</evidence>
<protein>
    <submittedName>
        <fullName evidence="13">Lachesin isoform X3</fullName>
    </submittedName>
</protein>
<keyword evidence="12" id="KW-1185">Reference proteome</keyword>
<keyword evidence="2" id="KW-1003">Cell membrane</keyword>
<dbReference type="SMART" id="SM00408">
    <property type="entry name" value="IGc2"/>
    <property type="match status" value="2"/>
</dbReference>
<evidence type="ECO:0000313" key="11">
    <source>
        <dbReference type="EnsemblMetazoa" id="XP_006565981"/>
    </source>
</evidence>
<evidence type="ECO:0000256" key="4">
    <source>
        <dbReference type="ARBA" id="ARBA00022737"/>
    </source>
</evidence>
<comment type="subcellular location">
    <subcellularLocation>
        <location evidence="1">Cell membrane</location>
    </subcellularLocation>
</comment>
<dbReference type="GO" id="GO:0043005">
    <property type="term" value="C:neuron projection"/>
    <property type="evidence" value="ECO:0007669"/>
    <property type="project" value="TreeGrafter"/>
</dbReference>
<dbReference type="AlphaFoldDB" id="A0A7M7GYC2"/>
<keyword evidence="8" id="KW-0393">Immunoglobulin domain</keyword>
<feature type="region of interest" description="Disordered" evidence="9">
    <location>
        <begin position="293"/>
        <end position="328"/>
    </location>
</feature>
<evidence type="ECO:0000256" key="1">
    <source>
        <dbReference type="ARBA" id="ARBA00004236"/>
    </source>
</evidence>
<evidence type="ECO:0000256" key="9">
    <source>
        <dbReference type="SAM" id="MobiDB-lite"/>
    </source>
</evidence>
<reference evidence="11" key="1">
    <citation type="submission" date="2021-01" db="UniProtKB">
        <authorList>
            <consortium name="EnsemblMetazoa"/>
        </authorList>
    </citation>
    <scope>IDENTIFICATION</scope>
    <source>
        <strain evidence="11">DH4</strain>
    </source>
</reference>
<dbReference type="Proteomes" id="UP000005203">
    <property type="component" value="Linkage group LG2"/>
</dbReference>
<dbReference type="Pfam" id="PF13927">
    <property type="entry name" value="Ig_3"/>
    <property type="match status" value="2"/>
</dbReference>
<evidence type="ECO:0000313" key="12">
    <source>
        <dbReference type="Proteomes" id="UP000005203"/>
    </source>
</evidence>
<dbReference type="PANTHER" id="PTHR12231">
    <property type="entry name" value="CTX-RELATED TYPE I TRANSMEMBRANE PROTEIN"/>
    <property type="match status" value="1"/>
</dbReference>
<proteinExistence type="predicted"/>
<dbReference type="GO" id="GO:0005886">
    <property type="term" value="C:plasma membrane"/>
    <property type="evidence" value="ECO:0007669"/>
    <property type="project" value="UniProtKB-SubCell"/>
</dbReference>
<name>A0A7M7GYC2_APIME</name>
<feature type="compositionally biased region" description="Basic and acidic residues" evidence="9">
    <location>
        <begin position="293"/>
        <end position="308"/>
    </location>
</feature>
<dbReference type="RefSeq" id="XP_006565981.1">
    <property type="nucleotide sequence ID" value="XM_006565918.2"/>
</dbReference>
<dbReference type="FunFam" id="2.60.40.10:FF:000328">
    <property type="entry name" value="CLUMA_CG000981, isoform A"/>
    <property type="match status" value="1"/>
</dbReference>
<dbReference type="InterPro" id="IPR036179">
    <property type="entry name" value="Ig-like_dom_sf"/>
</dbReference>
<dbReference type="SUPFAM" id="SSF48726">
    <property type="entry name" value="Immunoglobulin"/>
    <property type="match status" value="2"/>
</dbReference>
<accession>A0A7M7GYC2</accession>
<dbReference type="InterPro" id="IPR003598">
    <property type="entry name" value="Ig_sub2"/>
</dbReference>
<dbReference type="GeneID" id="413350"/>
<dbReference type="InterPro" id="IPR007110">
    <property type="entry name" value="Ig-like_dom"/>
</dbReference>
<evidence type="ECO:0000256" key="6">
    <source>
        <dbReference type="ARBA" id="ARBA00023157"/>
    </source>
</evidence>
<evidence type="ECO:0000256" key="8">
    <source>
        <dbReference type="ARBA" id="ARBA00023319"/>
    </source>
</evidence>
<evidence type="ECO:0000256" key="5">
    <source>
        <dbReference type="ARBA" id="ARBA00023136"/>
    </source>
</evidence>
<dbReference type="SMART" id="SM00409">
    <property type="entry name" value="IG"/>
    <property type="match status" value="2"/>
</dbReference>
<evidence type="ECO:0000256" key="2">
    <source>
        <dbReference type="ARBA" id="ARBA00022475"/>
    </source>
</evidence>
<keyword evidence="7" id="KW-0325">Glycoprotein</keyword>
<organism evidence="11">
    <name type="scientific">Apis mellifera</name>
    <name type="common">Honeybee</name>
    <dbReference type="NCBI Taxonomy" id="7460"/>
    <lineage>
        <taxon>Eukaryota</taxon>
        <taxon>Metazoa</taxon>
        <taxon>Ecdysozoa</taxon>
        <taxon>Arthropoda</taxon>
        <taxon>Hexapoda</taxon>
        <taxon>Insecta</taxon>
        <taxon>Pterygota</taxon>
        <taxon>Neoptera</taxon>
        <taxon>Endopterygota</taxon>
        <taxon>Hymenoptera</taxon>
        <taxon>Apocrita</taxon>
        <taxon>Aculeata</taxon>
        <taxon>Apoidea</taxon>
        <taxon>Anthophila</taxon>
        <taxon>Apidae</taxon>
        <taxon>Apis</taxon>
    </lineage>
</organism>
<evidence type="ECO:0000256" key="7">
    <source>
        <dbReference type="ARBA" id="ARBA00023180"/>
    </source>
</evidence>
<reference evidence="13" key="2">
    <citation type="submission" date="2025-04" db="UniProtKB">
        <authorList>
            <consortium name="RefSeq"/>
        </authorList>
    </citation>
    <scope>IDENTIFICATION</scope>
    <source>
        <strain evidence="13">DH4</strain>
        <tissue evidence="13">Whole body</tissue>
    </source>
</reference>
<keyword evidence="5" id="KW-0472">Membrane</keyword>
<feature type="domain" description="Ig-like" evidence="10">
    <location>
        <begin position="184"/>
        <end position="281"/>
    </location>
</feature>
<dbReference type="OrthoDB" id="10012075at2759"/>
<dbReference type="InterPro" id="IPR013783">
    <property type="entry name" value="Ig-like_fold"/>
</dbReference>